<protein>
    <submittedName>
        <fullName evidence="1">Uncharacterized protein</fullName>
    </submittedName>
</protein>
<dbReference type="Proteomes" id="UP000217895">
    <property type="component" value="Chromosome"/>
</dbReference>
<proteinExistence type="predicted"/>
<dbReference type="AlphaFoldDB" id="A0A1Z4JPB6"/>
<evidence type="ECO:0000313" key="2">
    <source>
        <dbReference type="Proteomes" id="UP000217895"/>
    </source>
</evidence>
<organism evidence="1 2">
    <name type="scientific">Leptolyngbya boryana NIES-2135</name>
    <dbReference type="NCBI Taxonomy" id="1973484"/>
    <lineage>
        <taxon>Bacteria</taxon>
        <taxon>Bacillati</taxon>
        <taxon>Cyanobacteriota</taxon>
        <taxon>Cyanophyceae</taxon>
        <taxon>Leptolyngbyales</taxon>
        <taxon>Leptolyngbyaceae</taxon>
        <taxon>Leptolyngbya group</taxon>
        <taxon>Leptolyngbya</taxon>
    </lineage>
</organism>
<keyword evidence="2" id="KW-1185">Reference proteome</keyword>
<evidence type="ECO:0000313" key="1">
    <source>
        <dbReference type="EMBL" id="BAY58569.1"/>
    </source>
</evidence>
<accession>A0A1Z4JPB6</accession>
<sequence>MNKPSWAHLQRTSKGFIVRHSHGQVIRGIEPQPTEELALAQLQKLRSAIDEGVRAVITICGTC</sequence>
<dbReference type="EMBL" id="AP018203">
    <property type="protein sequence ID" value="BAY58569.1"/>
    <property type="molecule type" value="Genomic_DNA"/>
</dbReference>
<name>A0A1Z4JPB6_LEPBY</name>
<reference evidence="1 2" key="1">
    <citation type="submission" date="2017-06" db="EMBL/GenBank/DDBJ databases">
        <title>Genome sequencing of cyanobaciteial culture collection at National Institute for Environmental Studies (NIES).</title>
        <authorList>
            <person name="Hirose Y."/>
            <person name="Shimura Y."/>
            <person name="Fujisawa T."/>
            <person name="Nakamura Y."/>
            <person name="Kawachi M."/>
        </authorList>
    </citation>
    <scope>NUCLEOTIDE SEQUENCE [LARGE SCALE GENOMIC DNA]</scope>
    <source>
        <strain evidence="1 2">NIES-2135</strain>
    </source>
</reference>
<gene>
    <name evidence="1" type="ORF">NIES2135_54420</name>
</gene>